<dbReference type="EMBL" id="RQTK01001360">
    <property type="protein sequence ID" value="RUS70650.1"/>
    <property type="molecule type" value="Genomic_DNA"/>
</dbReference>
<name>A0A433SN90_ELYCH</name>
<comment type="caution">
    <text evidence="1">The sequence shown here is derived from an EMBL/GenBank/DDBJ whole genome shotgun (WGS) entry which is preliminary data.</text>
</comment>
<reference evidence="1 2" key="1">
    <citation type="submission" date="2019-01" db="EMBL/GenBank/DDBJ databases">
        <title>A draft genome assembly of the solar-powered sea slug Elysia chlorotica.</title>
        <authorList>
            <person name="Cai H."/>
            <person name="Li Q."/>
            <person name="Fang X."/>
            <person name="Li J."/>
            <person name="Curtis N.E."/>
            <person name="Altenburger A."/>
            <person name="Shibata T."/>
            <person name="Feng M."/>
            <person name="Maeda T."/>
            <person name="Schwartz J.A."/>
            <person name="Shigenobu S."/>
            <person name="Lundholm N."/>
            <person name="Nishiyama T."/>
            <person name="Yang H."/>
            <person name="Hasebe M."/>
            <person name="Li S."/>
            <person name="Pierce S.K."/>
            <person name="Wang J."/>
        </authorList>
    </citation>
    <scope>NUCLEOTIDE SEQUENCE [LARGE SCALE GENOMIC DNA]</scope>
    <source>
        <strain evidence="1">EC2010</strain>
        <tissue evidence="1">Whole organism of an adult</tissue>
    </source>
</reference>
<protein>
    <submittedName>
        <fullName evidence="1">Uncharacterized protein</fullName>
    </submittedName>
</protein>
<keyword evidence="2" id="KW-1185">Reference proteome</keyword>
<sequence length="265" mass="29870">MEIEWSVNAVTDFLSSTERSSYLLKTSSIFLQQSYDLLSFCKTVILHLGKLSVYDPGSCQDSRTYGTKSADFIQLLRKLLVSVRPLGETQSNWLLDILQSTDNVDQIIKYALELPAHLLFCNSLQEGFKKKHGLFALEIIGYFTKSSQNKGSYLSLEAIIYIFQGMESLLTANPSIPASALDFVWMHPIIFTSILVHKSVLSQVTTLDSCKVVSSSWHDTVKATEVWLQQCWKNSNMSPPRNETGLISVEDWQKAALLFSNILLK</sequence>
<dbReference type="AlphaFoldDB" id="A0A433SN90"/>
<evidence type="ECO:0000313" key="2">
    <source>
        <dbReference type="Proteomes" id="UP000271974"/>
    </source>
</evidence>
<proteinExistence type="predicted"/>
<accession>A0A433SN90</accession>
<evidence type="ECO:0000313" key="1">
    <source>
        <dbReference type="EMBL" id="RUS70650.1"/>
    </source>
</evidence>
<dbReference type="Proteomes" id="UP000271974">
    <property type="component" value="Unassembled WGS sequence"/>
</dbReference>
<gene>
    <name evidence="1" type="ORF">EGW08_021587</name>
</gene>
<organism evidence="1 2">
    <name type="scientific">Elysia chlorotica</name>
    <name type="common">Eastern emerald elysia</name>
    <name type="synonym">Sea slug</name>
    <dbReference type="NCBI Taxonomy" id="188477"/>
    <lineage>
        <taxon>Eukaryota</taxon>
        <taxon>Metazoa</taxon>
        <taxon>Spiralia</taxon>
        <taxon>Lophotrochozoa</taxon>
        <taxon>Mollusca</taxon>
        <taxon>Gastropoda</taxon>
        <taxon>Heterobranchia</taxon>
        <taxon>Euthyneura</taxon>
        <taxon>Panpulmonata</taxon>
        <taxon>Sacoglossa</taxon>
        <taxon>Placobranchoidea</taxon>
        <taxon>Plakobranchidae</taxon>
        <taxon>Elysia</taxon>
    </lineage>
</organism>